<gene>
    <name evidence="2" type="ORF">BJY14_008714</name>
</gene>
<dbReference type="InterPro" id="IPR000182">
    <property type="entry name" value="GNAT_dom"/>
</dbReference>
<keyword evidence="3" id="KW-1185">Reference proteome</keyword>
<dbReference type="GO" id="GO:0008999">
    <property type="term" value="F:protein-N-terminal-alanine acetyltransferase activity"/>
    <property type="evidence" value="ECO:0007669"/>
    <property type="project" value="TreeGrafter"/>
</dbReference>
<dbReference type="SUPFAM" id="SSF55729">
    <property type="entry name" value="Acyl-CoA N-acyltransferases (Nat)"/>
    <property type="match status" value="1"/>
</dbReference>
<protein>
    <submittedName>
        <fullName evidence="2">RimJ/RimL family protein N-acetyltransferase</fullName>
    </submittedName>
</protein>
<evidence type="ECO:0000313" key="2">
    <source>
        <dbReference type="EMBL" id="NYD52731.1"/>
    </source>
</evidence>
<dbReference type="RefSeq" id="WP_179848892.1">
    <property type="nucleotide sequence ID" value="NZ_JACCBA010000001.1"/>
</dbReference>
<name>A0A7Y9JL99_9ACTN</name>
<dbReference type="AlphaFoldDB" id="A0A7Y9JL99"/>
<organism evidence="2 3">
    <name type="scientific">Actinomadura luteofluorescens</name>
    <dbReference type="NCBI Taxonomy" id="46163"/>
    <lineage>
        <taxon>Bacteria</taxon>
        <taxon>Bacillati</taxon>
        <taxon>Actinomycetota</taxon>
        <taxon>Actinomycetes</taxon>
        <taxon>Streptosporangiales</taxon>
        <taxon>Thermomonosporaceae</taxon>
        <taxon>Actinomadura</taxon>
    </lineage>
</organism>
<sequence length="189" mass="21031">MNDTRRGGGSEEADGVALRPVAEDDLPLIERLRTDPELAGPFLWEGFTDPRRFRRRWESDGMLGEETGNLVVARGAVFCGIVSYRRVATTARAWCWSVGISLLPEARGRGAGARAQRLLAEYLFAHSPAHRVQAETETANLAEQRALEKAGFTREGVMRGWSFRDGRYRDEVLYSMLRSDLHPPGTAPG</sequence>
<proteinExistence type="predicted"/>
<reference evidence="2 3" key="1">
    <citation type="submission" date="2020-07" db="EMBL/GenBank/DDBJ databases">
        <title>Sequencing the genomes of 1000 actinobacteria strains.</title>
        <authorList>
            <person name="Klenk H.-P."/>
        </authorList>
    </citation>
    <scope>NUCLEOTIDE SEQUENCE [LARGE SCALE GENOMIC DNA]</scope>
    <source>
        <strain evidence="2 3">DSM 40398</strain>
    </source>
</reference>
<dbReference type="GO" id="GO:1990189">
    <property type="term" value="F:protein N-terminal-serine acetyltransferase activity"/>
    <property type="evidence" value="ECO:0007669"/>
    <property type="project" value="TreeGrafter"/>
</dbReference>
<evidence type="ECO:0000259" key="1">
    <source>
        <dbReference type="PROSITE" id="PS51186"/>
    </source>
</evidence>
<dbReference type="InterPro" id="IPR016181">
    <property type="entry name" value="Acyl_CoA_acyltransferase"/>
</dbReference>
<evidence type="ECO:0000313" key="3">
    <source>
        <dbReference type="Proteomes" id="UP000529783"/>
    </source>
</evidence>
<comment type="caution">
    <text evidence="2">The sequence shown here is derived from an EMBL/GenBank/DDBJ whole genome shotgun (WGS) entry which is preliminary data.</text>
</comment>
<dbReference type="InterPro" id="IPR051908">
    <property type="entry name" value="Ribosomal_N-acetyltransferase"/>
</dbReference>
<dbReference type="Pfam" id="PF13302">
    <property type="entry name" value="Acetyltransf_3"/>
    <property type="match status" value="1"/>
</dbReference>
<accession>A0A7Y9JL99</accession>
<dbReference type="Proteomes" id="UP000529783">
    <property type="component" value="Unassembled WGS sequence"/>
</dbReference>
<dbReference type="PANTHER" id="PTHR43441">
    <property type="entry name" value="RIBOSOMAL-PROTEIN-SERINE ACETYLTRANSFERASE"/>
    <property type="match status" value="1"/>
</dbReference>
<keyword evidence="2" id="KW-0808">Transferase</keyword>
<feature type="domain" description="N-acetyltransferase" evidence="1">
    <location>
        <begin position="16"/>
        <end position="179"/>
    </location>
</feature>
<dbReference type="EMBL" id="JACCBA010000001">
    <property type="protein sequence ID" value="NYD52731.1"/>
    <property type="molecule type" value="Genomic_DNA"/>
</dbReference>
<dbReference type="PROSITE" id="PS51186">
    <property type="entry name" value="GNAT"/>
    <property type="match status" value="1"/>
</dbReference>
<dbReference type="Gene3D" id="3.40.630.30">
    <property type="match status" value="1"/>
</dbReference>
<dbReference type="PANTHER" id="PTHR43441:SF2">
    <property type="entry name" value="FAMILY ACETYLTRANSFERASE, PUTATIVE (AFU_ORTHOLOGUE AFUA_7G00850)-RELATED"/>
    <property type="match status" value="1"/>
</dbReference>
<dbReference type="GO" id="GO:0005737">
    <property type="term" value="C:cytoplasm"/>
    <property type="evidence" value="ECO:0007669"/>
    <property type="project" value="TreeGrafter"/>
</dbReference>